<dbReference type="SMART" id="SM00343">
    <property type="entry name" value="ZnF_C2HC"/>
    <property type="match status" value="1"/>
</dbReference>
<dbReference type="Proteomes" id="UP000749559">
    <property type="component" value="Unassembled WGS sequence"/>
</dbReference>
<protein>
    <recommendedName>
        <fullName evidence="4">Serine/arginine-rich splicing factor 7</fullName>
    </recommendedName>
</protein>
<evidence type="ECO:0008006" key="4">
    <source>
        <dbReference type="Google" id="ProtNLM"/>
    </source>
</evidence>
<dbReference type="PROSITE" id="PS50158">
    <property type="entry name" value="ZF_CCHC"/>
    <property type="match status" value="1"/>
</dbReference>
<dbReference type="InterPro" id="IPR035979">
    <property type="entry name" value="RBD_domain_sf"/>
</dbReference>
<dbReference type="InterPro" id="IPR012677">
    <property type="entry name" value="Nucleotide-bd_a/b_plait_sf"/>
</dbReference>
<sequence>MGRSRSRSRSRSRDRDRGRKRSYSRSRSRSRSPSEDGHRVHVADLGMDCSKHELERAFDKYGDIVEIWLARNPPCFAFIVYKNKDDADEAIKEMDGEIVCGGRIKVSFARPRVRGGRSRRIGGGGYGGYGGGGGGGGGRFDPSLKCYQCGRPGHFSRECRSFRSRLLMVLYG</sequence>
<dbReference type="EMBL" id="CAIIXF020000006">
    <property type="protein sequence ID" value="CAH1787199.1"/>
    <property type="molecule type" value="Genomic_DNA"/>
</dbReference>
<proteinExistence type="predicted"/>
<dbReference type="SUPFAM" id="SSF54928">
    <property type="entry name" value="RNA-binding domain, RBD"/>
    <property type="match status" value="1"/>
</dbReference>
<dbReference type="Gene3D" id="3.30.70.330">
    <property type="match status" value="1"/>
</dbReference>
<dbReference type="SMART" id="SM00360">
    <property type="entry name" value="RRM"/>
    <property type="match status" value="1"/>
</dbReference>
<dbReference type="GO" id="GO:0003723">
    <property type="term" value="F:RNA binding"/>
    <property type="evidence" value="ECO:0007669"/>
    <property type="project" value="UniProtKB-UniRule"/>
</dbReference>
<dbReference type="InterPro" id="IPR036875">
    <property type="entry name" value="Znf_CCHC_sf"/>
</dbReference>
<dbReference type="InterPro" id="IPR050907">
    <property type="entry name" value="SRSF"/>
</dbReference>
<dbReference type="PANTHER" id="PTHR23147">
    <property type="entry name" value="SERINE/ARGININE RICH SPLICING FACTOR"/>
    <property type="match status" value="1"/>
</dbReference>
<dbReference type="SUPFAM" id="SSF57756">
    <property type="entry name" value="Retrovirus zinc finger-like domains"/>
    <property type="match status" value="1"/>
</dbReference>
<dbReference type="GO" id="GO:0008270">
    <property type="term" value="F:zinc ion binding"/>
    <property type="evidence" value="ECO:0007669"/>
    <property type="project" value="InterPro"/>
</dbReference>
<dbReference type="PROSITE" id="PS50102">
    <property type="entry name" value="RRM"/>
    <property type="match status" value="1"/>
</dbReference>
<reference evidence="2" key="1">
    <citation type="submission" date="2022-03" db="EMBL/GenBank/DDBJ databases">
        <authorList>
            <person name="Martin C."/>
        </authorList>
    </citation>
    <scope>NUCLEOTIDE SEQUENCE</scope>
</reference>
<name>A0A8J1XV23_OWEFU</name>
<evidence type="ECO:0000256" key="1">
    <source>
        <dbReference type="SAM" id="MobiDB-lite"/>
    </source>
</evidence>
<organism evidence="2 3">
    <name type="scientific">Owenia fusiformis</name>
    <name type="common">Polychaete worm</name>
    <dbReference type="NCBI Taxonomy" id="6347"/>
    <lineage>
        <taxon>Eukaryota</taxon>
        <taxon>Metazoa</taxon>
        <taxon>Spiralia</taxon>
        <taxon>Lophotrochozoa</taxon>
        <taxon>Annelida</taxon>
        <taxon>Polychaeta</taxon>
        <taxon>Sedentaria</taxon>
        <taxon>Canalipalpata</taxon>
        <taxon>Sabellida</taxon>
        <taxon>Oweniida</taxon>
        <taxon>Oweniidae</taxon>
        <taxon>Owenia</taxon>
    </lineage>
</organism>
<comment type="caution">
    <text evidence="2">The sequence shown here is derived from an EMBL/GenBank/DDBJ whole genome shotgun (WGS) entry which is preliminary data.</text>
</comment>
<feature type="compositionally biased region" description="Basic residues" evidence="1">
    <location>
        <begin position="18"/>
        <end position="30"/>
    </location>
</feature>
<dbReference type="InterPro" id="IPR000504">
    <property type="entry name" value="RRM_dom"/>
</dbReference>
<dbReference type="Gene3D" id="4.10.60.10">
    <property type="entry name" value="Zinc finger, CCHC-type"/>
    <property type="match status" value="1"/>
</dbReference>
<dbReference type="Pfam" id="PF00098">
    <property type="entry name" value="zf-CCHC"/>
    <property type="match status" value="1"/>
</dbReference>
<dbReference type="InterPro" id="IPR001878">
    <property type="entry name" value="Znf_CCHC"/>
</dbReference>
<dbReference type="OrthoDB" id="245150at2759"/>
<keyword evidence="3" id="KW-1185">Reference proteome</keyword>
<accession>A0A8J1XV23</accession>
<evidence type="ECO:0000313" key="2">
    <source>
        <dbReference type="EMBL" id="CAH1787199.1"/>
    </source>
</evidence>
<feature type="compositionally biased region" description="Basic residues" evidence="1">
    <location>
        <begin position="1"/>
        <end position="10"/>
    </location>
</feature>
<dbReference type="AlphaFoldDB" id="A0A8J1XV23"/>
<feature type="region of interest" description="Disordered" evidence="1">
    <location>
        <begin position="1"/>
        <end position="39"/>
    </location>
</feature>
<evidence type="ECO:0000313" key="3">
    <source>
        <dbReference type="Proteomes" id="UP000749559"/>
    </source>
</evidence>
<gene>
    <name evidence="2" type="ORF">OFUS_LOCUS12953</name>
</gene>
<dbReference type="Pfam" id="PF00076">
    <property type="entry name" value="RRM_1"/>
    <property type="match status" value="1"/>
</dbReference>